<dbReference type="AlphaFoldDB" id="M3BTN6"/>
<evidence type="ECO:0000313" key="2">
    <source>
        <dbReference type="Proteomes" id="UP000016931"/>
    </source>
</evidence>
<gene>
    <name evidence="1" type="ORF">SEPMUDRAFT_151065</name>
</gene>
<accession>M3BTN6</accession>
<dbReference type="GeneID" id="27903708"/>
<dbReference type="HOGENOM" id="CLU_2414697_0_0_1"/>
<dbReference type="EMBL" id="KB456268">
    <property type="protein sequence ID" value="EMF09990.1"/>
    <property type="molecule type" value="Genomic_DNA"/>
</dbReference>
<reference evidence="1 2" key="1">
    <citation type="journal article" date="2012" name="PLoS Pathog.">
        <title>Diverse lifestyles and strategies of plant pathogenesis encoded in the genomes of eighteen Dothideomycetes fungi.</title>
        <authorList>
            <person name="Ohm R.A."/>
            <person name="Feau N."/>
            <person name="Henrissat B."/>
            <person name="Schoch C.L."/>
            <person name="Horwitz B.A."/>
            <person name="Barry K.W."/>
            <person name="Condon B.J."/>
            <person name="Copeland A.C."/>
            <person name="Dhillon B."/>
            <person name="Glaser F."/>
            <person name="Hesse C.N."/>
            <person name="Kosti I."/>
            <person name="LaButti K."/>
            <person name="Lindquist E.A."/>
            <person name="Lucas S."/>
            <person name="Salamov A.A."/>
            <person name="Bradshaw R.E."/>
            <person name="Ciuffetti L."/>
            <person name="Hamelin R.C."/>
            <person name="Kema G.H.J."/>
            <person name="Lawrence C."/>
            <person name="Scott J.A."/>
            <person name="Spatafora J.W."/>
            <person name="Turgeon B.G."/>
            <person name="de Wit P.J.G.M."/>
            <person name="Zhong S."/>
            <person name="Goodwin S.B."/>
            <person name="Grigoriev I.V."/>
        </authorList>
    </citation>
    <scope>NUCLEOTIDE SEQUENCE [LARGE SCALE GENOMIC DNA]</scope>
    <source>
        <strain evidence="1 2">SO2202</strain>
    </source>
</reference>
<dbReference type="Proteomes" id="UP000016931">
    <property type="component" value="Unassembled WGS sequence"/>
</dbReference>
<protein>
    <submittedName>
        <fullName evidence="1">Uncharacterized protein</fullName>
    </submittedName>
</protein>
<dbReference type="RefSeq" id="XP_016758111.1">
    <property type="nucleotide sequence ID" value="XM_016906571.1"/>
</dbReference>
<keyword evidence="2" id="KW-1185">Reference proteome</keyword>
<organism evidence="1 2">
    <name type="scientific">Sphaerulina musiva (strain SO2202)</name>
    <name type="common">Poplar stem canker fungus</name>
    <name type="synonym">Septoria musiva</name>
    <dbReference type="NCBI Taxonomy" id="692275"/>
    <lineage>
        <taxon>Eukaryota</taxon>
        <taxon>Fungi</taxon>
        <taxon>Dikarya</taxon>
        <taxon>Ascomycota</taxon>
        <taxon>Pezizomycotina</taxon>
        <taxon>Dothideomycetes</taxon>
        <taxon>Dothideomycetidae</taxon>
        <taxon>Mycosphaerellales</taxon>
        <taxon>Mycosphaerellaceae</taxon>
        <taxon>Sphaerulina</taxon>
    </lineage>
</organism>
<sequence length="92" mass="10320">MCGHVYSGLMLPMHIWHVGNHHPFSAFAYIFPSIDSSRSTLSVFGILPPGTASRRRLRVQSIVTHQCRENSAAKGRQMFTWVLGSGGWEPEH</sequence>
<proteinExistence type="predicted"/>
<evidence type="ECO:0000313" key="1">
    <source>
        <dbReference type="EMBL" id="EMF09990.1"/>
    </source>
</evidence>
<name>M3BTN6_SPHMS</name>